<evidence type="ECO:0000313" key="1">
    <source>
        <dbReference type="EMBL" id="JAD99183.1"/>
    </source>
</evidence>
<reference evidence="1" key="2">
    <citation type="journal article" date="2015" name="Data Brief">
        <title>Shoot transcriptome of the giant reed, Arundo donax.</title>
        <authorList>
            <person name="Barrero R.A."/>
            <person name="Guerrero F.D."/>
            <person name="Moolhuijzen P."/>
            <person name="Goolsby J.A."/>
            <person name="Tidwell J."/>
            <person name="Bellgard S.E."/>
            <person name="Bellgard M.I."/>
        </authorList>
    </citation>
    <scope>NUCLEOTIDE SEQUENCE</scope>
    <source>
        <tissue evidence="1">Shoot tissue taken approximately 20 cm above the soil surface</tissue>
    </source>
</reference>
<accession>A0A0A9EJL8</accession>
<name>A0A0A9EJL8_ARUDO</name>
<organism evidence="1">
    <name type="scientific">Arundo donax</name>
    <name type="common">Giant reed</name>
    <name type="synonym">Donax arundinaceus</name>
    <dbReference type="NCBI Taxonomy" id="35708"/>
    <lineage>
        <taxon>Eukaryota</taxon>
        <taxon>Viridiplantae</taxon>
        <taxon>Streptophyta</taxon>
        <taxon>Embryophyta</taxon>
        <taxon>Tracheophyta</taxon>
        <taxon>Spermatophyta</taxon>
        <taxon>Magnoliopsida</taxon>
        <taxon>Liliopsida</taxon>
        <taxon>Poales</taxon>
        <taxon>Poaceae</taxon>
        <taxon>PACMAD clade</taxon>
        <taxon>Arundinoideae</taxon>
        <taxon>Arundineae</taxon>
        <taxon>Arundo</taxon>
    </lineage>
</organism>
<proteinExistence type="predicted"/>
<dbReference type="AlphaFoldDB" id="A0A0A9EJL8"/>
<sequence length="20" mass="2588">MVFLVWTLMMEWKNLFVRML</sequence>
<protein>
    <submittedName>
        <fullName evidence="1">Uncharacterized protein</fullName>
    </submittedName>
</protein>
<reference evidence="1" key="1">
    <citation type="submission" date="2014-09" db="EMBL/GenBank/DDBJ databases">
        <authorList>
            <person name="Magalhaes I.L.F."/>
            <person name="Oliveira U."/>
            <person name="Santos F.R."/>
            <person name="Vidigal T.H.D.A."/>
            <person name="Brescovit A.D."/>
            <person name="Santos A.J."/>
        </authorList>
    </citation>
    <scope>NUCLEOTIDE SEQUENCE</scope>
    <source>
        <tissue evidence="1">Shoot tissue taken approximately 20 cm above the soil surface</tissue>
    </source>
</reference>
<dbReference type="EMBL" id="GBRH01198712">
    <property type="protein sequence ID" value="JAD99183.1"/>
    <property type="molecule type" value="Transcribed_RNA"/>
</dbReference>